<organism evidence="1 2">
    <name type="scientific">Geodermatophilus telluris</name>
    <dbReference type="NCBI Taxonomy" id="1190417"/>
    <lineage>
        <taxon>Bacteria</taxon>
        <taxon>Bacillati</taxon>
        <taxon>Actinomycetota</taxon>
        <taxon>Actinomycetes</taxon>
        <taxon>Geodermatophilales</taxon>
        <taxon>Geodermatophilaceae</taxon>
        <taxon>Geodermatophilus</taxon>
    </lineage>
</organism>
<reference evidence="2" key="1">
    <citation type="submission" date="2016-10" db="EMBL/GenBank/DDBJ databases">
        <authorList>
            <person name="Varghese N."/>
            <person name="Submissions S."/>
        </authorList>
    </citation>
    <scope>NUCLEOTIDE SEQUENCE [LARGE SCALE GENOMIC DNA]</scope>
    <source>
        <strain evidence="2">DSM 45421</strain>
    </source>
</reference>
<evidence type="ECO:0000313" key="2">
    <source>
        <dbReference type="Proteomes" id="UP000199416"/>
    </source>
</evidence>
<evidence type="ECO:0008006" key="3">
    <source>
        <dbReference type="Google" id="ProtNLM"/>
    </source>
</evidence>
<sequence>MARAPYLWDLAMLVRPEKRETLARRGTAIVIEGFLRSGNTFSVAAFRVANGHDLHVGRHLHGAPHVLRAVRLGLPTVVLVREPGDAVLSYLIRRDSLTPHDAVLEYLDFYRTAWPAREGFVVGPFDRVTGDFGGVIDEVNARFGTSFMRFEHTPENEANAFRLVEDMNRLESGGEVVETHVGRPSGARARRKEELRELLSRPRTAARLREAEALFQRYTDLAAQRAR</sequence>
<evidence type="ECO:0000313" key="1">
    <source>
        <dbReference type="EMBL" id="SDC38755.1"/>
    </source>
</evidence>
<keyword evidence="2" id="KW-1185">Reference proteome</keyword>
<protein>
    <recommendedName>
        <fullName evidence="3">Sulfotransferase family protein</fullName>
    </recommendedName>
</protein>
<proteinExistence type="predicted"/>
<accession>A0A1G6L7M1</accession>
<gene>
    <name evidence="1" type="ORF">SAMN05660690_1221</name>
</gene>
<name>A0A1G6L7M1_9ACTN</name>
<dbReference type="EMBL" id="FMZF01000002">
    <property type="protein sequence ID" value="SDC38755.1"/>
    <property type="molecule type" value="Genomic_DNA"/>
</dbReference>
<dbReference type="AlphaFoldDB" id="A0A1G6L7M1"/>
<dbReference type="Proteomes" id="UP000199416">
    <property type="component" value="Unassembled WGS sequence"/>
</dbReference>